<accession>A0ABW0QVS8</accession>
<name>A0ABW0QVS8_9BACL</name>
<evidence type="ECO:0000259" key="1">
    <source>
        <dbReference type="SMART" id="SM00900"/>
    </source>
</evidence>
<evidence type="ECO:0000313" key="3">
    <source>
        <dbReference type="Proteomes" id="UP001596108"/>
    </source>
</evidence>
<proteinExistence type="predicted"/>
<sequence length="146" mass="15692">MAKMEKKWIALCSAAIGALYATEYIATQSQASAAQPSAFYQSADPTSNAQVLSTVTAEIYKNGTYTGMGSNRRGSIQVDVTLNNDKITDVVISDFAMHYSESDVVGLPDEVLQYQSAQVDNVSGATYSTRAFEDAVQNALDQARNS</sequence>
<reference evidence="3" key="1">
    <citation type="journal article" date="2019" name="Int. J. Syst. Evol. Microbiol.">
        <title>The Global Catalogue of Microorganisms (GCM) 10K type strain sequencing project: providing services to taxonomists for standard genome sequencing and annotation.</title>
        <authorList>
            <consortium name="The Broad Institute Genomics Platform"/>
            <consortium name="The Broad Institute Genome Sequencing Center for Infectious Disease"/>
            <person name="Wu L."/>
            <person name="Ma J."/>
        </authorList>
    </citation>
    <scope>NUCLEOTIDE SEQUENCE [LARGE SCALE GENOMIC DNA]</scope>
    <source>
        <strain evidence="3">CGMCC 1.18578</strain>
    </source>
</reference>
<keyword evidence="3" id="KW-1185">Reference proteome</keyword>
<comment type="caution">
    <text evidence="2">The sequence shown here is derived from an EMBL/GenBank/DDBJ whole genome shotgun (WGS) entry which is preliminary data.</text>
</comment>
<dbReference type="Pfam" id="PF04205">
    <property type="entry name" value="FMN_bind"/>
    <property type="match status" value="1"/>
</dbReference>
<dbReference type="EMBL" id="JBHSNC010000019">
    <property type="protein sequence ID" value="MFC5529066.1"/>
    <property type="molecule type" value="Genomic_DNA"/>
</dbReference>
<organism evidence="2 3">
    <name type="scientific">Cohnella yongneupensis</name>
    <dbReference type="NCBI Taxonomy" id="425006"/>
    <lineage>
        <taxon>Bacteria</taxon>
        <taxon>Bacillati</taxon>
        <taxon>Bacillota</taxon>
        <taxon>Bacilli</taxon>
        <taxon>Bacillales</taxon>
        <taxon>Paenibacillaceae</taxon>
        <taxon>Cohnella</taxon>
    </lineage>
</organism>
<dbReference type="InterPro" id="IPR007329">
    <property type="entry name" value="FMN-bd"/>
</dbReference>
<gene>
    <name evidence="2" type="ORF">ACFPQ4_06325</name>
</gene>
<protein>
    <submittedName>
        <fullName evidence="2">FMN-binding protein</fullName>
    </submittedName>
</protein>
<dbReference type="Proteomes" id="UP001596108">
    <property type="component" value="Unassembled WGS sequence"/>
</dbReference>
<feature type="domain" description="FMN-binding" evidence="1">
    <location>
        <begin position="72"/>
        <end position="143"/>
    </location>
</feature>
<dbReference type="SMART" id="SM00900">
    <property type="entry name" value="FMN_bind"/>
    <property type="match status" value="1"/>
</dbReference>
<dbReference type="Gene3D" id="3.90.1010.20">
    <property type="match status" value="1"/>
</dbReference>
<evidence type="ECO:0000313" key="2">
    <source>
        <dbReference type="EMBL" id="MFC5529066.1"/>
    </source>
</evidence>
<dbReference type="RefSeq" id="WP_378110936.1">
    <property type="nucleotide sequence ID" value="NZ_JBHSNC010000019.1"/>
</dbReference>